<dbReference type="NCBIfam" id="NF005559">
    <property type="entry name" value="PRK07231.1"/>
    <property type="match status" value="1"/>
</dbReference>
<name>A0A9P6G9U4_9PLEO</name>
<dbReference type="Gene3D" id="3.40.50.720">
    <property type="entry name" value="NAD(P)-binding Rossmann-like Domain"/>
    <property type="match status" value="1"/>
</dbReference>
<dbReference type="CDD" id="cd05233">
    <property type="entry name" value="SDR_c"/>
    <property type="match status" value="1"/>
</dbReference>
<dbReference type="EMBL" id="WJXW01000014">
    <property type="protein sequence ID" value="KAF9730324.1"/>
    <property type="molecule type" value="Genomic_DNA"/>
</dbReference>
<dbReference type="PROSITE" id="PS00061">
    <property type="entry name" value="ADH_SHORT"/>
    <property type="match status" value="1"/>
</dbReference>
<sequence>MNPLLDKRHTMATGMNTPGTPGIGVEPLNTPRLQRNPTGYFRVPLATHRLANKVAFITGGGGKIGVETAARLIREGANVTLMDISFDALEQALVTLKDALFTGEIASSRVLTVVGDAAKEEDVIGAVERTLKMFKRVDIAFLNAGISYQATPLLETNEERYDEVMGINVKSAFLGLKHVGKAMKDLGNGGSIILTSSIAGLRGTPGLSVYSASKFALRGLALTAANELGPDGIRVNTIHPSGVESPMFREAWTEEQLEELKQAMPLGRFAQTHDVSSVVAFLGHEDSKFITGSFLKIDGGCLSF</sequence>
<comment type="caution">
    <text evidence="5">The sequence shown here is derived from an EMBL/GenBank/DDBJ whole genome shotgun (WGS) entry which is preliminary data.</text>
</comment>
<feature type="region of interest" description="Disordered" evidence="4">
    <location>
        <begin position="1"/>
        <end position="30"/>
    </location>
</feature>
<evidence type="ECO:0000256" key="3">
    <source>
        <dbReference type="ARBA" id="ARBA00023002"/>
    </source>
</evidence>
<evidence type="ECO:0000313" key="5">
    <source>
        <dbReference type="EMBL" id="KAF9730324.1"/>
    </source>
</evidence>
<dbReference type="OrthoDB" id="47007at2759"/>
<dbReference type="Proteomes" id="UP000756921">
    <property type="component" value="Unassembled WGS sequence"/>
</dbReference>
<accession>A0A9P6G9U4</accession>
<keyword evidence="2" id="KW-0521">NADP</keyword>
<evidence type="ECO:0000256" key="4">
    <source>
        <dbReference type="SAM" id="MobiDB-lite"/>
    </source>
</evidence>
<keyword evidence="3" id="KW-0560">Oxidoreductase</keyword>
<gene>
    <name evidence="5" type="ORF">PMIN01_11193</name>
</gene>
<evidence type="ECO:0000313" key="6">
    <source>
        <dbReference type="Proteomes" id="UP000756921"/>
    </source>
</evidence>
<keyword evidence="6" id="KW-1185">Reference proteome</keyword>
<dbReference type="SUPFAM" id="SSF51735">
    <property type="entry name" value="NAD(P)-binding Rossmann-fold domains"/>
    <property type="match status" value="1"/>
</dbReference>
<organism evidence="5 6">
    <name type="scientific">Paraphaeosphaeria minitans</name>
    <dbReference type="NCBI Taxonomy" id="565426"/>
    <lineage>
        <taxon>Eukaryota</taxon>
        <taxon>Fungi</taxon>
        <taxon>Dikarya</taxon>
        <taxon>Ascomycota</taxon>
        <taxon>Pezizomycotina</taxon>
        <taxon>Dothideomycetes</taxon>
        <taxon>Pleosporomycetidae</taxon>
        <taxon>Pleosporales</taxon>
        <taxon>Massarineae</taxon>
        <taxon>Didymosphaeriaceae</taxon>
        <taxon>Paraphaeosphaeria</taxon>
    </lineage>
</organism>
<dbReference type="InterPro" id="IPR002347">
    <property type="entry name" value="SDR_fam"/>
</dbReference>
<dbReference type="InterPro" id="IPR020904">
    <property type="entry name" value="Sc_DH/Rdtase_CS"/>
</dbReference>
<dbReference type="Pfam" id="PF13561">
    <property type="entry name" value="adh_short_C2"/>
    <property type="match status" value="1"/>
</dbReference>
<dbReference type="PANTHER" id="PTHR24321">
    <property type="entry name" value="DEHYDROGENASES, SHORT CHAIN"/>
    <property type="match status" value="1"/>
</dbReference>
<dbReference type="PRINTS" id="PR00081">
    <property type="entry name" value="GDHRDH"/>
</dbReference>
<dbReference type="FunFam" id="3.40.50.720:FF:000084">
    <property type="entry name" value="Short-chain dehydrogenase reductase"/>
    <property type="match status" value="1"/>
</dbReference>
<dbReference type="GO" id="GO:0016491">
    <property type="term" value="F:oxidoreductase activity"/>
    <property type="evidence" value="ECO:0007669"/>
    <property type="project" value="UniProtKB-KW"/>
</dbReference>
<dbReference type="AlphaFoldDB" id="A0A9P6G9U4"/>
<dbReference type="InterPro" id="IPR036291">
    <property type="entry name" value="NAD(P)-bd_dom_sf"/>
</dbReference>
<evidence type="ECO:0000256" key="2">
    <source>
        <dbReference type="ARBA" id="ARBA00022857"/>
    </source>
</evidence>
<dbReference type="PRINTS" id="PR00080">
    <property type="entry name" value="SDRFAMILY"/>
</dbReference>
<proteinExistence type="inferred from homology"/>
<evidence type="ECO:0000256" key="1">
    <source>
        <dbReference type="ARBA" id="ARBA00006484"/>
    </source>
</evidence>
<reference evidence="5" key="1">
    <citation type="journal article" date="2020" name="Mol. Plant Microbe Interact.">
        <title>Genome Sequence of the Biocontrol Agent Coniothyrium minitans strain Conio (IMI 134523).</title>
        <authorList>
            <person name="Patel D."/>
            <person name="Shittu T.A."/>
            <person name="Baroncelli R."/>
            <person name="Muthumeenakshi S."/>
            <person name="Osborne T.H."/>
            <person name="Janganan T.K."/>
            <person name="Sreenivasaprasad S."/>
        </authorList>
    </citation>
    <scope>NUCLEOTIDE SEQUENCE</scope>
    <source>
        <strain evidence="5">Conio</strain>
    </source>
</reference>
<protein>
    <submittedName>
        <fullName evidence="5">Short-chain dehydrogenase reductase sdr</fullName>
    </submittedName>
</protein>
<dbReference type="PANTHER" id="PTHR24321:SF8">
    <property type="entry name" value="ESTRADIOL 17-BETA-DEHYDROGENASE 8-RELATED"/>
    <property type="match status" value="1"/>
</dbReference>
<comment type="similarity">
    <text evidence="1">Belongs to the short-chain dehydrogenases/reductases (SDR) family.</text>
</comment>